<dbReference type="Gene3D" id="3.30.420.140">
    <property type="entry name" value="YqgF/RNase H-like domain"/>
    <property type="match status" value="1"/>
</dbReference>
<dbReference type="PANTHER" id="PTHR33317:SF4">
    <property type="entry name" value="POLYNUCLEOTIDYL TRANSFERASE, RIBONUCLEASE H-LIKE SUPERFAMILY PROTEIN"/>
    <property type="match status" value="1"/>
</dbReference>
<evidence type="ECO:0000256" key="1">
    <source>
        <dbReference type="ARBA" id="ARBA00022490"/>
    </source>
</evidence>
<comment type="similarity">
    <text evidence="5">Belongs to the YqgF HJR family.</text>
</comment>
<accession>A0A0S1SNG9</accession>
<comment type="function">
    <text evidence="5">Could be a nuclease involved in processing of the 5'-end of pre-16S rRNA.</text>
</comment>
<evidence type="ECO:0000256" key="4">
    <source>
        <dbReference type="ARBA" id="ARBA00022801"/>
    </source>
</evidence>
<dbReference type="GO" id="GO:0004518">
    <property type="term" value="F:nuclease activity"/>
    <property type="evidence" value="ECO:0007669"/>
    <property type="project" value="UniProtKB-KW"/>
</dbReference>
<dbReference type="EC" id="3.1.-.-" evidence="5"/>
<dbReference type="NCBIfam" id="TIGR00250">
    <property type="entry name" value="RNAse_H_YqgF"/>
    <property type="match status" value="1"/>
</dbReference>
<gene>
    <name evidence="7" type="ORF">PeribacterD1_0434</name>
</gene>
<dbReference type="HAMAP" id="MF_00651">
    <property type="entry name" value="Nuclease_YqgF"/>
    <property type="match status" value="1"/>
</dbReference>
<evidence type="ECO:0000313" key="8">
    <source>
        <dbReference type="Proteomes" id="UP000069135"/>
    </source>
</evidence>
<dbReference type="Proteomes" id="UP000069135">
    <property type="component" value="Chromosome"/>
</dbReference>
<dbReference type="GO" id="GO:0005737">
    <property type="term" value="C:cytoplasm"/>
    <property type="evidence" value="ECO:0007669"/>
    <property type="project" value="UniProtKB-SubCell"/>
</dbReference>
<dbReference type="Pfam" id="PF03652">
    <property type="entry name" value="RuvX"/>
    <property type="match status" value="1"/>
</dbReference>
<evidence type="ECO:0000256" key="2">
    <source>
        <dbReference type="ARBA" id="ARBA00022517"/>
    </source>
</evidence>
<dbReference type="SUPFAM" id="SSF53098">
    <property type="entry name" value="Ribonuclease H-like"/>
    <property type="match status" value="1"/>
</dbReference>
<name>A0A0S1SUJ4_9BACT</name>
<reference evidence="7 8" key="2">
    <citation type="journal article" date="2016" name="PeerJ">
        <title>Analysis of five complete genome sequences for members of the class Peribacteria in the recently recognized Peregrinibacteria bacterial phylum.</title>
        <authorList>
            <person name="Anantharaman K."/>
            <person name="Brown C.T."/>
            <person name="Burstein D."/>
            <person name="Castelle C.J."/>
            <person name="Probst A.J."/>
            <person name="Thomas B.C."/>
            <person name="Williams K.H."/>
            <person name="Banfield J.F."/>
        </authorList>
    </citation>
    <scope>NUCLEOTIDE SEQUENCE [LARGE SCALE GENOMIC DNA]</scope>
    <source>
        <strain evidence="7">RIFOXYD1_FULL_PER-ii_59_16</strain>
    </source>
</reference>
<dbReference type="STRING" id="1735162.PeribacterB2_0433"/>
<accession>A0A0S1SB97</accession>
<keyword evidence="1 5" id="KW-0963">Cytoplasm</keyword>
<dbReference type="CDD" id="cd16964">
    <property type="entry name" value="YqgF"/>
    <property type="match status" value="1"/>
</dbReference>
<accession>A0A0S1SKU0</accession>
<reference evidence="8" key="1">
    <citation type="submission" date="2015-10" db="EMBL/GenBank/DDBJ databases">
        <title>Analysis of five complete genome sequences for members of the class Peribacteria in the recently recognized Peregrinibacteria bacterial phylum.</title>
        <authorList>
            <person name="Anantharaman K."/>
            <person name="Brown C.T."/>
            <person name="Burstein D."/>
            <person name="Castelle C.J."/>
            <person name="Probst A.J."/>
            <person name="Thomas B.C."/>
            <person name="Williams K.H."/>
            <person name="Banfield J.F."/>
        </authorList>
    </citation>
    <scope>NUCLEOTIDE SEQUENCE [LARGE SCALE GENOMIC DNA]</scope>
</reference>
<keyword evidence="2 5" id="KW-0690">Ribosome biogenesis</keyword>
<evidence type="ECO:0000313" key="7">
    <source>
        <dbReference type="EMBL" id="ALM13125.1"/>
    </source>
</evidence>
<dbReference type="PANTHER" id="PTHR33317">
    <property type="entry name" value="POLYNUCLEOTIDYL TRANSFERASE, RIBONUCLEASE H-LIKE SUPERFAMILY PROTEIN"/>
    <property type="match status" value="1"/>
</dbReference>
<keyword evidence="4 5" id="KW-0378">Hydrolase</keyword>
<dbReference type="GO" id="GO:0000967">
    <property type="term" value="P:rRNA 5'-end processing"/>
    <property type="evidence" value="ECO:0007669"/>
    <property type="project" value="UniProtKB-UniRule"/>
</dbReference>
<evidence type="ECO:0000256" key="3">
    <source>
        <dbReference type="ARBA" id="ARBA00022722"/>
    </source>
</evidence>
<dbReference type="AlphaFoldDB" id="A0A0S1SUJ4"/>
<feature type="domain" description="YqgF/RNase H-like" evidence="6">
    <location>
        <begin position="2"/>
        <end position="101"/>
    </location>
</feature>
<accession>A0A0S1SUJ4</accession>
<proteinExistence type="inferred from homology"/>
<protein>
    <recommendedName>
        <fullName evidence="5">Putative pre-16S rRNA nuclease</fullName>
        <ecNumber evidence="5">3.1.-.-</ecNumber>
    </recommendedName>
</protein>
<dbReference type="InterPro" id="IPR005227">
    <property type="entry name" value="YqgF"/>
</dbReference>
<dbReference type="GO" id="GO:0016788">
    <property type="term" value="F:hydrolase activity, acting on ester bonds"/>
    <property type="evidence" value="ECO:0007669"/>
    <property type="project" value="UniProtKB-UniRule"/>
</dbReference>
<accession>A0A0S1SSM8</accession>
<dbReference type="InterPro" id="IPR037027">
    <property type="entry name" value="YqgF/RNaseH-like_dom_sf"/>
</dbReference>
<evidence type="ECO:0000259" key="6">
    <source>
        <dbReference type="SMART" id="SM00732"/>
    </source>
</evidence>
<dbReference type="KEGG" id="prf:PeribacterA2_0434"/>
<dbReference type="InterPro" id="IPR006641">
    <property type="entry name" value="YqgF/RNaseH-like_dom"/>
</dbReference>
<dbReference type="EMBL" id="CP013065">
    <property type="protein sequence ID" value="ALM13125.1"/>
    <property type="molecule type" value="Genomic_DNA"/>
</dbReference>
<keyword evidence="3 5" id="KW-0540">Nuclease</keyword>
<evidence type="ECO:0000256" key="5">
    <source>
        <dbReference type="HAMAP-Rule" id="MF_00651"/>
    </source>
</evidence>
<dbReference type="SMART" id="SM00732">
    <property type="entry name" value="YqgFc"/>
    <property type="match status" value="1"/>
</dbReference>
<dbReference type="InterPro" id="IPR012337">
    <property type="entry name" value="RNaseH-like_sf"/>
</dbReference>
<organism evidence="7 8">
    <name type="scientific">Candidatus Peribacter riflensis</name>
    <dbReference type="NCBI Taxonomy" id="1735162"/>
    <lineage>
        <taxon>Bacteria</taxon>
        <taxon>Candidatus Peregrinibacteriota</taxon>
        <taxon>Candidatus Peribacteria</taxon>
        <taxon>Candidatus Peribacterales</taxon>
        <taxon>Candidatus Peribacteraceae</taxon>
        <taxon>Candidatus Peribacter</taxon>
    </lineage>
</organism>
<comment type="subcellular location">
    <subcellularLocation>
        <location evidence="5">Cytoplasm</location>
    </subcellularLocation>
</comment>
<sequence length="126" mass="13454">MARLLALDIGTKRTGVAYLDDAVGVPLPLDTLQHRSTAALVAQLEQLIRARSIDQLIIGLPLLPSGEEGSQARLVRSVAAEIGSLGLPILLKDERYTTPRGPQSDPDAIAALNLLSTVIPKHQEDC</sequence>